<comment type="caution">
    <text evidence="2">The sequence shown here is derived from an EMBL/GenBank/DDBJ whole genome shotgun (WGS) entry which is preliminary data.</text>
</comment>
<feature type="region of interest" description="Disordered" evidence="1">
    <location>
        <begin position="1"/>
        <end position="20"/>
    </location>
</feature>
<gene>
    <name evidence="2" type="ORF">HPB48_008936</name>
</gene>
<dbReference type="VEuPathDB" id="VectorBase:HLOH_058745"/>
<reference evidence="2 3" key="1">
    <citation type="journal article" date="2020" name="Cell">
        <title>Large-Scale Comparative Analyses of Tick Genomes Elucidate Their Genetic Diversity and Vector Capacities.</title>
        <authorList>
            <consortium name="Tick Genome and Microbiome Consortium (TIGMIC)"/>
            <person name="Jia N."/>
            <person name="Wang J."/>
            <person name="Shi W."/>
            <person name="Du L."/>
            <person name="Sun Y."/>
            <person name="Zhan W."/>
            <person name="Jiang J.F."/>
            <person name="Wang Q."/>
            <person name="Zhang B."/>
            <person name="Ji P."/>
            <person name="Bell-Sakyi L."/>
            <person name="Cui X.M."/>
            <person name="Yuan T.T."/>
            <person name="Jiang B.G."/>
            <person name="Yang W.F."/>
            <person name="Lam T.T."/>
            <person name="Chang Q.C."/>
            <person name="Ding S.J."/>
            <person name="Wang X.J."/>
            <person name="Zhu J.G."/>
            <person name="Ruan X.D."/>
            <person name="Zhao L."/>
            <person name="Wei J.T."/>
            <person name="Ye R.Z."/>
            <person name="Que T.C."/>
            <person name="Du C.H."/>
            <person name="Zhou Y.H."/>
            <person name="Cheng J.X."/>
            <person name="Dai P.F."/>
            <person name="Guo W.B."/>
            <person name="Han X.H."/>
            <person name="Huang E.J."/>
            <person name="Li L.F."/>
            <person name="Wei W."/>
            <person name="Gao Y.C."/>
            <person name="Liu J.Z."/>
            <person name="Shao H.Z."/>
            <person name="Wang X."/>
            <person name="Wang C.C."/>
            <person name="Yang T.C."/>
            <person name="Huo Q.B."/>
            <person name="Li W."/>
            <person name="Chen H.Y."/>
            <person name="Chen S.E."/>
            <person name="Zhou L.G."/>
            <person name="Ni X.B."/>
            <person name="Tian J.H."/>
            <person name="Sheng Y."/>
            <person name="Liu T."/>
            <person name="Pan Y.S."/>
            <person name="Xia L.Y."/>
            <person name="Li J."/>
            <person name="Zhao F."/>
            <person name="Cao W.C."/>
        </authorList>
    </citation>
    <scope>NUCLEOTIDE SEQUENCE [LARGE SCALE GENOMIC DNA]</scope>
    <source>
        <strain evidence="2">HaeL-2018</strain>
    </source>
</reference>
<keyword evidence="3" id="KW-1185">Reference proteome</keyword>
<feature type="compositionally biased region" description="Polar residues" evidence="1">
    <location>
        <begin position="1"/>
        <end position="14"/>
    </location>
</feature>
<dbReference type="Proteomes" id="UP000821853">
    <property type="component" value="Chromosome 9"/>
</dbReference>
<organism evidence="2 3">
    <name type="scientific">Haemaphysalis longicornis</name>
    <name type="common">Bush tick</name>
    <dbReference type="NCBI Taxonomy" id="44386"/>
    <lineage>
        <taxon>Eukaryota</taxon>
        <taxon>Metazoa</taxon>
        <taxon>Ecdysozoa</taxon>
        <taxon>Arthropoda</taxon>
        <taxon>Chelicerata</taxon>
        <taxon>Arachnida</taxon>
        <taxon>Acari</taxon>
        <taxon>Parasitiformes</taxon>
        <taxon>Ixodida</taxon>
        <taxon>Ixodoidea</taxon>
        <taxon>Ixodidae</taxon>
        <taxon>Haemaphysalinae</taxon>
        <taxon>Haemaphysalis</taxon>
    </lineage>
</organism>
<evidence type="ECO:0000313" key="2">
    <source>
        <dbReference type="EMBL" id="KAH9382557.1"/>
    </source>
</evidence>
<name>A0A9J6H490_HAELO</name>
<dbReference type="AlphaFoldDB" id="A0A9J6H490"/>
<sequence length="138" mass="15519">MAIFTSPVSGTYSDPSLEGEKPRHTLQKLLLAQHLDQPGLIEEIQNTFYPPCTHPILTVECIPDQREDGVTYKMLHNLPDSKLEELLTHINRVVPDFKKSNCSIVYDYLYASPEKNDSPSPDFANSSSISNDYIAPLL</sequence>
<accession>A0A9J6H490</accession>
<proteinExistence type="predicted"/>
<evidence type="ECO:0000256" key="1">
    <source>
        <dbReference type="SAM" id="MobiDB-lite"/>
    </source>
</evidence>
<evidence type="ECO:0000313" key="3">
    <source>
        <dbReference type="Proteomes" id="UP000821853"/>
    </source>
</evidence>
<protein>
    <submittedName>
        <fullName evidence="2">Uncharacterized protein</fullName>
    </submittedName>
</protein>
<dbReference type="EMBL" id="JABSTR010000011">
    <property type="protein sequence ID" value="KAH9382557.1"/>
    <property type="molecule type" value="Genomic_DNA"/>
</dbReference>